<dbReference type="GO" id="GO:0016020">
    <property type="term" value="C:membrane"/>
    <property type="evidence" value="ECO:0007669"/>
    <property type="project" value="InterPro"/>
</dbReference>
<evidence type="ECO:0000256" key="3">
    <source>
        <dbReference type="ARBA" id="ARBA00022676"/>
    </source>
</evidence>
<dbReference type="EMBL" id="CP024770">
    <property type="protein sequence ID" value="QGY31991.1"/>
    <property type="molecule type" value="Genomic_DNA"/>
</dbReference>
<protein>
    <recommendedName>
        <fullName evidence="14">Peptide O-xylosyltransferase</fullName>
    </recommendedName>
</protein>
<keyword evidence="9" id="KW-1133">Transmembrane helix</keyword>
<evidence type="ECO:0000313" key="16">
    <source>
        <dbReference type="Proteomes" id="UP000502005"/>
    </source>
</evidence>
<sequence>MKKIFCILCHKVTNPLLYTVNYLSSFDENIILIHVDAKSTMEEFEAFTAKNVFFVKERVDISWGGFSLVDSTIKIFNEALNFDFDYMFLISGDDLPCMNNQEINDLLSSIEMRNLVHYQDQRNTYVDPLLRVRYDYPKYFYKKDKNFVEKVKARTFRLIMPFYVSRRFKQDAHKVAQFYKGTNWISLNQKTLHALMAFINTNDWYRDLFHHSFISDEVFFHTALKQIGVTDNYHDENKLNDALRYIDWTTGPDYPRTLDSSDLAKIKASGCVFTRKISSGIPYEFFEKLIQ</sequence>
<reference evidence="15 16" key="1">
    <citation type="submission" date="2017-11" db="EMBL/GenBank/DDBJ databases">
        <title>Genome sequence of Pantoea cypripedii NE1.</title>
        <authorList>
            <person name="Nascimento F.X."/>
        </authorList>
    </citation>
    <scope>NUCLEOTIDE SEQUENCE [LARGE SCALE GENOMIC DNA]</scope>
    <source>
        <strain evidence="15 16">NE1</strain>
        <plasmid evidence="16">pne1b</plasmid>
    </source>
</reference>
<accession>A0A6B9G335</accession>
<dbReference type="GO" id="GO:0030158">
    <property type="term" value="F:protein xylosyltransferase activity"/>
    <property type="evidence" value="ECO:0007669"/>
    <property type="project" value="InterPro"/>
</dbReference>
<keyword evidence="6" id="KW-0479">Metal-binding</keyword>
<dbReference type="InterPro" id="IPR003406">
    <property type="entry name" value="Glyco_trans_14"/>
</dbReference>
<keyword evidence="8" id="KW-0735">Signal-anchor</keyword>
<keyword evidence="5" id="KW-0812">Transmembrane</keyword>
<dbReference type="GO" id="GO:0015012">
    <property type="term" value="P:heparan sulfate proteoglycan biosynthetic process"/>
    <property type="evidence" value="ECO:0007669"/>
    <property type="project" value="TreeGrafter"/>
</dbReference>
<proteinExistence type="predicted"/>
<evidence type="ECO:0000256" key="12">
    <source>
        <dbReference type="ARBA" id="ARBA00023157"/>
    </source>
</evidence>
<evidence type="ECO:0000313" key="15">
    <source>
        <dbReference type="EMBL" id="QGY31991.1"/>
    </source>
</evidence>
<evidence type="ECO:0000256" key="1">
    <source>
        <dbReference type="ARBA" id="ARBA00004323"/>
    </source>
</evidence>
<evidence type="ECO:0000256" key="14">
    <source>
        <dbReference type="ARBA" id="ARBA00042865"/>
    </source>
</evidence>
<evidence type="ECO:0000256" key="7">
    <source>
        <dbReference type="ARBA" id="ARBA00022824"/>
    </source>
</evidence>
<evidence type="ECO:0000256" key="8">
    <source>
        <dbReference type="ARBA" id="ARBA00022968"/>
    </source>
</evidence>
<dbReference type="InterPro" id="IPR043538">
    <property type="entry name" value="XYLT"/>
</dbReference>
<keyword evidence="4" id="KW-0808">Transferase</keyword>
<comment type="subcellular location">
    <subcellularLocation>
        <location evidence="2">Endoplasmic reticulum membrane</location>
        <topology evidence="2">Single-pass type II membrane protein</topology>
    </subcellularLocation>
    <subcellularLocation>
        <location evidence="1">Golgi apparatus membrane</location>
        <topology evidence="1">Single-pass type II membrane protein</topology>
    </subcellularLocation>
</comment>
<dbReference type="PANTHER" id="PTHR46025:SF3">
    <property type="entry name" value="XYLOSYLTRANSFERASE OXT"/>
    <property type="match status" value="1"/>
</dbReference>
<evidence type="ECO:0000256" key="13">
    <source>
        <dbReference type="ARBA" id="ARBA00023180"/>
    </source>
</evidence>
<keyword evidence="11" id="KW-0472">Membrane</keyword>
<dbReference type="AlphaFoldDB" id="A0A6B9G335"/>
<keyword evidence="15" id="KW-0614">Plasmid</keyword>
<keyword evidence="10" id="KW-0333">Golgi apparatus</keyword>
<dbReference type="GO" id="GO:0050650">
    <property type="term" value="P:chondroitin sulfate proteoglycan biosynthetic process"/>
    <property type="evidence" value="ECO:0007669"/>
    <property type="project" value="TreeGrafter"/>
</dbReference>
<dbReference type="PANTHER" id="PTHR46025">
    <property type="entry name" value="XYLOSYLTRANSFERASE OXT"/>
    <property type="match status" value="1"/>
</dbReference>
<gene>
    <name evidence="15" type="ORF">CUN67_23605</name>
</gene>
<evidence type="ECO:0000256" key="2">
    <source>
        <dbReference type="ARBA" id="ARBA00004648"/>
    </source>
</evidence>
<evidence type="ECO:0000256" key="10">
    <source>
        <dbReference type="ARBA" id="ARBA00023034"/>
    </source>
</evidence>
<keyword evidence="3" id="KW-0328">Glycosyltransferase</keyword>
<evidence type="ECO:0000256" key="9">
    <source>
        <dbReference type="ARBA" id="ARBA00022989"/>
    </source>
</evidence>
<dbReference type="RefSeq" id="WP_208717890.1">
    <property type="nucleotide sequence ID" value="NZ_CP024770.1"/>
</dbReference>
<evidence type="ECO:0000256" key="5">
    <source>
        <dbReference type="ARBA" id="ARBA00022692"/>
    </source>
</evidence>
<dbReference type="Pfam" id="PF02485">
    <property type="entry name" value="Branch"/>
    <property type="match status" value="1"/>
</dbReference>
<evidence type="ECO:0000256" key="11">
    <source>
        <dbReference type="ARBA" id="ARBA00023136"/>
    </source>
</evidence>
<evidence type="ECO:0000256" key="4">
    <source>
        <dbReference type="ARBA" id="ARBA00022679"/>
    </source>
</evidence>
<organism evidence="15 16">
    <name type="scientific">Pantoea cypripedii</name>
    <name type="common">Pectobacterium cypripedii</name>
    <name type="synonym">Erwinia cypripedii</name>
    <dbReference type="NCBI Taxonomy" id="55209"/>
    <lineage>
        <taxon>Bacteria</taxon>
        <taxon>Pseudomonadati</taxon>
        <taxon>Pseudomonadota</taxon>
        <taxon>Gammaproteobacteria</taxon>
        <taxon>Enterobacterales</taxon>
        <taxon>Erwiniaceae</taxon>
        <taxon>Pantoea</taxon>
    </lineage>
</organism>
<keyword evidence="12" id="KW-1015">Disulfide bond</keyword>
<evidence type="ECO:0000256" key="6">
    <source>
        <dbReference type="ARBA" id="ARBA00022723"/>
    </source>
</evidence>
<dbReference type="GO" id="GO:0046872">
    <property type="term" value="F:metal ion binding"/>
    <property type="evidence" value="ECO:0007669"/>
    <property type="project" value="UniProtKB-KW"/>
</dbReference>
<geneLocation type="plasmid" evidence="16">
    <name>pne1b</name>
</geneLocation>
<name>A0A6B9G335_PANCY</name>
<dbReference type="Proteomes" id="UP000502005">
    <property type="component" value="Plasmid pNE1B"/>
</dbReference>
<keyword evidence="13" id="KW-0325">Glycoprotein</keyword>
<keyword evidence="7" id="KW-0256">Endoplasmic reticulum</keyword>